<keyword evidence="4" id="KW-0489">Methyltransferase</keyword>
<evidence type="ECO:0000259" key="12">
    <source>
        <dbReference type="PROSITE" id="PS01124"/>
    </source>
</evidence>
<organism evidence="13 14">
    <name type="scientific">Legionella spiritensis</name>
    <dbReference type="NCBI Taxonomy" id="452"/>
    <lineage>
        <taxon>Bacteria</taxon>
        <taxon>Pseudomonadati</taxon>
        <taxon>Pseudomonadota</taxon>
        <taxon>Gammaproteobacteria</taxon>
        <taxon>Legionellales</taxon>
        <taxon>Legionellaceae</taxon>
        <taxon>Legionella</taxon>
    </lineage>
</organism>
<dbReference type="AlphaFoldDB" id="A0A0W0YWX6"/>
<evidence type="ECO:0000256" key="11">
    <source>
        <dbReference type="PIRSR" id="PIRSR000409-3"/>
    </source>
</evidence>
<dbReference type="PROSITE" id="PS01124">
    <property type="entry name" value="HTH_ARAC_FAMILY_2"/>
    <property type="match status" value="1"/>
</dbReference>
<protein>
    <recommendedName>
        <fullName evidence="3">methylated-DNA--[protein]-cysteine S-methyltransferase</fullName>
        <ecNumber evidence="3">2.1.1.63</ecNumber>
    </recommendedName>
</protein>
<dbReference type="InterPro" id="IPR036631">
    <property type="entry name" value="MGMT_N_sf"/>
</dbReference>
<dbReference type="InterPro" id="IPR035451">
    <property type="entry name" value="Ada-like_dom_sf"/>
</dbReference>
<comment type="similarity">
    <text evidence="2">Belongs to the MGMT family.</text>
</comment>
<keyword evidence="14" id="KW-1185">Reference proteome</keyword>
<dbReference type="InterPro" id="IPR016221">
    <property type="entry name" value="Bifunct_regulatory_prot_Ada"/>
</dbReference>
<dbReference type="Proteomes" id="UP000054877">
    <property type="component" value="Unassembled WGS sequence"/>
</dbReference>
<dbReference type="NCBIfam" id="TIGR00589">
    <property type="entry name" value="ogt"/>
    <property type="match status" value="1"/>
</dbReference>
<dbReference type="EMBL" id="LNYX01000032">
    <property type="protein sequence ID" value="KTD61393.1"/>
    <property type="molecule type" value="Genomic_DNA"/>
</dbReference>
<gene>
    <name evidence="13" type="ORF">Lspi_2635</name>
</gene>
<feature type="binding site" evidence="11">
    <location>
        <position position="67"/>
    </location>
    <ligand>
        <name>Zn(2+)</name>
        <dbReference type="ChEBI" id="CHEBI:29105"/>
    </ligand>
</feature>
<name>A0A0W0YWX6_LEGSP</name>
<dbReference type="CDD" id="cd06445">
    <property type="entry name" value="ATase"/>
    <property type="match status" value="1"/>
</dbReference>
<proteinExistence type="inferred from homology"/>
<reference evidence="13 14" key="1">
    <citation type="submission" date="2015-11" db="EMBL/GenBank/DDBJ databases">
        <title>Genomic analysis of 38 Legionella species identifies large and diverse effector repertoires.</title>
        <authorList>
            <person name="Burstein D."/>
            <person name="Amaro F."/>
            <person name="Zusman T."/>
            <person name="Lifshitz Z."/>
            <person name="Cohen O."/>
            <person name="Gilbert J.A."/>
            <person name="Pupko T."/>
            <person name="Shuman H.A."/>
            <person name="Segal G."/>
        </authorList>
    </citation>
    <scope>NUCLEOTIDE SEQUENCE [LARGE SCALE GENOMIC DNA]</scope>
    <source>
        <strain evidence="13 14">Mt.St.Helens-9</strain>
    </source>
</reference>
<evidence type="ECO:0000256" key="7">
    <source>
        <dbReference type="ARBA" id="ARBA00023159"/>
    </source>
</evidence>
<dbReference type="FunFam" id="1.10.10.10:FF:000214">
    <property type="entry name" value="Methylated-DNA--protein-cysteine methyltransferase"/>
    <property type="match status" value="1"/>
</dbReference>
<dbReference type="STRING" id="452.Lspi_2635"/>
<dbReference type="InterPro" id="IPR018060">
    <property type="entry name" value="HTH_AraC"/>
</dbReference>
<comment type="caution">
    <text evidence="13">The sequence shown here is derived from an EMBL/GenBank/DDBJ whole genome shotgun (WGS) entry which is preliminary data.</text>
</comment>
<keyword evidence="11" id="KW-0479">Metal-binding</keyword>
<dbReference type="SUPFAM" id="SSF57884">
    <property type="entry name" value="Ada DNA repair protein, N-terminal domain (N-Ada 10)"/>
    <property type="match status" value="1"/>
</dbReference>
<evidence type="ECO:0000256" key="10">
    <source>
        <dbReference type="PIRSR" id="PIRSR000409-1"/>
    </source>
</evidence>
<accession>A0A0W0YWX6</accession>
<dbReference type="Pfam" id="PF01035">
    <property type="entry name" value="DNA_binding_1"/>
    <property type="match status" value="1"/>
</dbReference>
<dbReference type="SMART" id="SM00342">
    <property type="entry name" value="HTH_ARAC"/>
    <property type="match status" value="1"/>
</dbReference>
<evidence type="ECO:0000256" key="2">
    <source>
        <dbReference type="ARBA" id="ARBA00008711"/>
    </source>
</evidence>
<keyword evidence="7" id="KW-0010">Activator</keyword>
<dbReference type="Pfam" id="PF02805">
    <property type="entry name" value="Ada_Zn_binding"/>
    <property type="match status" value="1"/>
</dbReference>
<feature type="domain" description="HTH araC/xylS-type" evidence="12">
    <location>
        <begin position="104"/>
        <end position="180"/>
    </location>
</feature>
<feature type="binding site" evidence="11">
    <location>
        <position position="36"/>
    </location>
    <ligand>
        <name>Zn(2+)</name>
        <dbReference type="ChEBI" id="CHEBI:29105"/>
    </ligand>
</feature>
<evidence type="ECO:0000256" key="3">
    <source>
        <dbReference type="ARBA" id="ARBA00011918"/>
    </source>
</evidence>
<dbReference type="Gene3D" id="1.10.10.10">
    <property type="entry name" value="Winged helix-like DNA-binding domain superfamily/Winged helix DNA-binding domain"/>
    <property type="match status" value="1"/>
</dbReference>
<dbReference type="InterPro" id="IPR036217">
    <property type="entry name" value="MethylDNA_cys_MeTrfase_DNAb"/>
</dbReference>
<evidence type="ECO:0000313" key="14">
    <source>
        <dbReference type="Proteomes" id="UP000054877"/>
    </source>
</evidence>
<feature type="active site" description="Nucleophile; methyl group acceptor from either O6-methylguanine or O4-methylthymine" evidence="10">
    <location>
        <position position="317"/>
    </location>
</feature>
<dbReference type="EC" id="2.1.1.63" evidence="3"/>
<comment type="cofactor">
    <cofactor evidence="11">
        <name>Zn(2+)</name>
        <dbReference type="ChEBI" id="CHEBI:29105"/>
    </cofactor>
    <text evidence="11">Binds 1 zinc ion per subunit.</text>
</comment>
<dbReference type="PROSITE" id="PS00374">
    <property type="entry name" value="MGMT"/>
    <property type="match status" value="1"/>
</dbReference>
<dbReference type="GO" id="GO:0006281">
    <property type="term" value="P:DNA repair"/>
    <property type="evidence" value="ECO:0007669"/>
    <property type="project" value="UniProtKB-KW"/>
</dbReference>
<dbReference type="InterPro" id="IPR004026">
    <property type="entry name" value="Ada_DNA_repair_Zn-bd"/>
</dbReference>
<keyword evidence="11" id="KW-0862">Zinc</keyword>
<dbReference type="OrthoDB" id="9802228at2"/>
<keyword evidence="5" id="KW-0808">Transferase</keyword>
<dbReference type="GO" id="GO:0003908">
    <property type="term" value="F:methylated-DNA-[protein]-cysteine S-methyltransferase activity"/>
    <property type="evidence" value="ECO:0007669"/>
    <property type="project" value="UniProtKB-EC"/>
</dbReference>
<dbReference type="SUPFAM" id="SSF53155">
    <property type="entry name" value="Methylated DNA-protein cysteine methyltransferase domain"/>
    <property type="match status" value="1"/>
</dbReference>
<evidence type="ECO:0000313" key="13">
    <source>
        <dbReference type="EMBL" id="KTD61393.1"/>
    </source>
</evidence>
<sequence length="352" mass="39537">MITSANKKEYYQALLDKNSQYEGIFYVGVKTTGVFCRPTCPARKPKYEHCEFFETAQQALLASFRPCKRCRPLSHPNQVSELIRKVVEAVESDPEKRWKSGDLRALSIDPATARRQFKKRFGMTFVEYARARRIGLAVKKIRSGESVIESQVSAGYESGSGFRDAFSRIMGAAPSRPWPKNMLKAAWLDTPLGPMIAVADDTALYLLEFVDRRGLEREVERLRVRTKSAIIPGSTTVITAIARELHDYFDGRLHTFNTPFCLLGSPFQKTVWEALRRIPFGTTCSYAELAENIGKPSAFRAVANANGANQLAIIIPCHRVINQSGALGGYGGGLVRKRWLIEHEFRAHTNML</sequence>
<dbReference type="PATRIC" id="fig|452.5.peg.2917"/>
<feature type="active site" description="Nucleophile; methyl group acceptor from methylphosphotriester" evidence="10">
    <location>
        <position position="36"/>
    </location>
</feature>
<evidence type="ECO:0000256" key="5">
    <source>
        <dbReference type="ARBA" id="ARBA00022679"/>
    </source>
</evidence>
<dbReference type="PANTHER" id="PTHR10815">
    <property type="entry name" value="METHYLATED-DNA--PROTEIN-CYSTEINE METHYLTRANSFERASE"/>
    <property type="match status" value="1"/>
</dbReference>
<evidence type="ECO:0000256" key="4">
    <source>
        <dbReference type="ARBA" id="ARBA00022603"/>
    </source>
</evidence>
<comment type="catalytic activity">
    <reaction evidence="9">
        <text>a 6-O-methyl-2'-deoxyguanosine in DNA + L-cysteinyl-[protein] = S-methyl-L-cysteinyl-[protein] + a 2'-deoxyguanosine in DNA</text>
        <dbReference type="Rhea" id="RHEA:24000"/>
        <dbReference type="Rhea" id="RHEA-COMP:10131"/>
        <dbReference type="Rhea" id="RHEA-COMP:10132"/>
        <dbReference type="Rhea" id="RHEA-COMP:11367"/>
        <dbReference type="Rhea" id="RHEA-COMP:11368"/>
        <dbReference type="ChEBI" id="CHEBI:29950"/>
        <dbReference type="ChEBI" id="CHEBI:82612"/>
        <dbReference type="ChEBI" id="CHEBI:85445"/>
        <dbReference type="ChEBI" id="CHEBI:85448"/>
        <dbReference type="EC" id="2.1.1.63"/>
    </reaction>
</comment>
<evidence type="ECO:0000256" key="8">
    <source>
        <dbReference type="ARBA" id="ARBA00023204"/>
    </source>
</evidence>
<dbReference type="Pfam" id="PF12833">
    <property type="entry name" value="HTH_18"/>
    <property type="match status" value="1"/>
</dbReference>
<comment type="catalytic activity">
    <reaction evidence="1">
        <text>a 4-O-methyl-thymidine in DNA + L-cysteinyl-[protein] = a thymidine in DNA + S-methyl-L-cysteinyl-[protein]</text>
        <dbReference type="Rhea" id="RHEA:53428"/>
        <dbReference type="Rhea" id="RHEA-COMP:10131"/>
        <dbReference type="Rhea" id="RHEA-COMP:10132"/>
        <dbReference type="Rhea" id="RHEA-COMP:13555"/>
        <dbReference type="Rhea" id="RHEA-COMP:13556"/>
        <dbReference type="ChEBI" id="CHEBI:29950"/>
        <dbReference type="ChEBI" id="CHEBI:82612"/>
        <dbReference type="ChEBI" id="CHEBI:137386"/>
        <dbReference type="ChEBI" id="CHEBI:137387"/>
        <dbReference type="EC" id="2.1.1.63"/>
    </reaction>
</comment>
<dbReference type="PIRSF" id="PIRSF000409">
    <property type="entry name" value="Ada"/>
    <property type="match status" value="1"/>
</dbReference>
<feature type="binding site" evidence="11">
    <location>
        <position position="70"/>
    </location>
    <ligand>
        <name>Zn(2+)</name>
        <dbReference type="ChEBI" id="CHEBI:29105"/>
    </ligand>
</feature>
<dbReference type="InterPro" id="IPR001497">
    <property type="entry name" value="MethylDNA_cys_MeTrfase_AS"/>
</dbReference>
<dbReference type="Gene3D" id="1.10.10.60">
    <property type="entry name" value="Homeodomain-like"/>
    <property type="match status" value="1"/>
</dbReference>
<dbReference type="GO" id="GO:0032259">
    <property type="term" value="P:methylation"/>
    <property type="evidence" value="ECO:0007669"/>
    <property type="project" value="UniProtKB-KW"/>
</dbReference>
<evidence type="ECO:0000256" key="6">
    <source>
        <dbReference type="ARBA" id="ARBA00022763"/>
    </source>
</evidence>
<dbReference type="Gene3D" id="3.30.160.70">
    <property type="entry name" value="Methylated DNA-protein cysteine methyltransferase domain"/>
    <property type="match status" value="1"/>
</dbReference>
<feature type="binding site" evidence="11">
    <location>
        <position position="40"/>
    </location>
    <ligand>
        <name>Zn(2+)</name>
        <dbReference type="ChEBI" id="CHEBI:29105"/>
    </ligand>
</feature>
<evidence type="ECO:0000256" key="1">
    <source>
        <dbReference type="ARBA" id="ARBA00001286"/>
    </source>
</evidence>
<dbReference type="InterPro" id="IPR036388">
    <property type="entry name" value="WH-like_DNA-bd_sf"/>
</dbReference>
<dbReference type="RefSeq" id="WP_058484551.1">
    <property type="nucleotide sequence ID" value="NZ_CAAAII010000007.1"/>
</dbReference>
<dbReference type="Gene3D" id="3.40.10.10">
    <property type="entry name" value="DNA Methylphosphotriester Repair Domain"/>
    <property type="match status" value="1"/>
</dbReference>
<dbReference type="SUPFAM" id="SSF46767">
    <property type="entry name" value="Methylated DNA-protein cysteine methyltransferase, C-terminal domain"/>
    <property type="match status" value="1"/>
</dbReference>
<keyword evidence="8" id="KW-0234">DNA repair</keyword>
<dbReference type="GO" id="GO:0008270">
    <property type="term" value="F:zinc ion binding"/>
    <property type="evidence" value="ECO:0007669"/>
    <property type="project" value="InterPro"/>
</dbReference>
<dbReference type="GO" id="GO:0003700">
    <property type="term" value="F:DNA-binding transcription factor activity"/>
    <property type="evidence" value="ECO:0007669"/>
    <property type="project" value="InterPro"/>
</dbReference>
<dbReference type="InterPro" id="IPR014048">
    <property type="entry name" value="MethylDNA_cys_MeTrfase_DNA-bd"/>
</dbReference>
<evidence type="ECO:0000256" key="9">
    <source>
        <dbReference type="ARBA" id="ARBA00049348"/>
    </source>
</evidence>
<keyword evidence="6" id="KW-0227">DNA damage</keyword>
<dbReference type="PANTHER" id="PTHR10815:SF5">
    <property type="entry name" value="METHYLATED-DNA--PROTEIN-CYSTEINE METHYLTRANSFERASE"/>
    <property type="match status" value="1"/>
</dbReference>
<dbReference type="GO" id="GO:0043565">
    <property type="term" value="F:sequence-specific DNA binding"/>
    <property type="evidence" value="ECO:0007669"/>
    <property type="project" value="InterPro"/>
</dbReference>